<evidence type="ECO:0000313" key="8">
    <source>
        <dbReference type="Proteomes" id="UP000007842"/>
    </source>
</evidence>
<dbReference type="GO" id="GO:0003677">
    <property type="term" value="F:DNA binding"/>
    <property type="evidence" value="ECO:0007669"/>
    <property type="project" value="InterPro"/>
</dbReference>
<dbReference type="GO" id="GO:0006284">
    <property type="term" value="P:base-excision repair"/>
    <property type="evidence" value="ECO:0007669"/>
    <property type="project" value="InterPro"/>
</dbReference>
<dbReference type="GO" id="GO:0003905">
    <property type="term" value="F:alkylbase DNA N-glycosylase activity"/>
    <property type="evidence" value="ECO:0007669"/>
    <property type="project" value="InterPro"/>
</dbReference>
<keyword evidence="4 5" id="KW-0234">DNA repair</keyword>
<evidence type="ECO:0000256" key="1">
    <source>
        <dbReference type="ARBA" id="ARBA00009232"/>
    </source>
</evidence>
<dbReference type="InterPro" id="IPR003180">
    <property type="entry name" value="MPG"/>
</dbReference>
<dbReference type="AlphaFoldDB" id="G8WN74"/>
<gene>
    <name evidence="7" type="ordered locus">SCATT_09860</name>
</gene>
<dbReference type="Gene3D" id="3.10.300.10">
    <property type="entry name" value="Methylpurine-DNA glycosylase (MPG)"/>
    <property type="match status" value="1"/>
</dbReference>
<dbReference type="SUPFAM" id="SSF50486">
    <property type="entry name" value="FMT C-terminal domain-like"/>
    <property type="match status" value="1"/>
</dbReference>
<dbReference type="EC" id="3.2.2.-" evidence="5"/>
<proteinExistence type="inferred from homology"/>
<sequence length="235" mass="25290">MIDRERDRHRARSARPVRSDHMTSATDRTPLPRAFFDRPVLDVAPDLLGRVLVRDTPDGPVEVRLTEVEAYAGTADPGSHAYRGRTARNAVMFGPPGHAYVYFTYGMWHCMNLVCCPEGTAGGVLLRAGEIVAGADLAAKRRPSSRRPADLAQGPARLATALGIDRALDGADVCPAAPADSPFRVLTGTPASPGAVRNGPRTGVGGEGAAHPWRFWIDGDPTVSPYRAHAPRRRR</sequence>
<accession>G8WN74</accession>
<evidence type="ECO:0000256" key="3">
    <source>
        <dbReference type="ARBA" id="ARBA00022801"/>
    </source>
</evidence>
<dbReference type="InterPro" id="IPR011034">
    <property type="entry name" value="Formyl_transferase-like_C_sf"/>
</dbReference>
<name>G8WN74_STREN</name>
<evidence type="ECO:0000256" key="4">
    <source>
        <dbReference type="ARBA" id="ARBA00023204"/>
    </source>
</evidence>
<dbReference type="NCBIfam" id="NF002003">
    <property type="entry name" value="PRK00802.1-3"/>
    <property type="match status" value="1"/>
</dbReference>
<dbReference type="HOGENOM" id="CLU_060471_3_0_11"/>
<evidence type="ECO:0000256" key="2">
    <source>
        <dbReference type="ARBA" id="ARBA00022763"/>
    </source>
</evidence>
<comment type="similarity">
    <text evidence="1 5">Belongs to the DNA glycosylase MPG family.</text>
</comment>
<dbReference type="InterPro" id="IPR036995">
    <property type="entry name" value="MPG_sf"/>
</dbReference>
<dbReference type="PANTHER" id="PTHR10429">
    <property type="entry name" value="DNA-3-METHYLADENINE GLYCOSYLASE"/>
    <property type="match status" value="1"/>
</dbReference>
<dbReference type="eggNOG" id="COG2094">
    <property type="taxonomic scope" value="Bacteria"/>
</dbReference>
<evidence type="ECO:0000313" key="7">
    <source>
        <dbReference type="EMBL" id="AEW93357.1"/>
    </source>
</evidence>
<protein>
    <recommendedName>
        <fullName evidence="5">Putative 3-methyladenine DNA glycosylase</fullName>
        <ecNumber evidence="5">3.2.2.-</ecNumber>
    </recommendedName>
</protein>
<dbReference type="NCBIfam" id="TIGR00567">
    <property type="entry name" value="3mg"/>
    <property type="match status" value="1"/>
</dbReference>
<evidence type="ECO:0000256" key="6">
    <source>
        <dbReference type="SAM" id="MobiDB-lite"/>
    </source>
</evidence>
<keyword evidence="8" id="KW-1185">Reference proteome</keyword>
<reference evidence="8" key="1">
    <citation type="submission" date="2011-12" db="EMBL/GenBank/DDBJ databases">
        <title>Complete genome sequence of Streptomyces cattleya strain DSM 46488.</title>
        <authorList>
            <person name="Ou H.-Y."/>
            <person name="Li P."/>
            <person name="Zhao C."/>
            <person name="O'Hagan D."/>
            <person name="Deng Z."/>
        </authorList>
    </citation>
    <scope>NUCLEOTIDE SEQUENCE [LARGE SCALE GENOMIC DNA]</scope>
    <source>
        <strain evidence="8">ATCC 35852 / DSM 46488 / JCM 4925 / NBRC 14057 / NRRL 8057</strain>
    </source>
</reference>
<dbReference type="PANTHER" id="PTHR10429:SF0">
    <property type="entry name" value="DNA-3-METHYLADENINE GLYCOSYLASE"/>
    <property type="match status" value="1"/>
</dbReference>
<dbReference type="HAMAP" id="MF_00527">
    <property type="entry name" value="3MGH"/>
    <property type="match status" value="1"/>
</dbReference>
<dbReference type="Proteomes" id="UP000007842">
    <property type="component" value="Chromosome"/>
</dbReference>
<dbReference type="STRING" id="1003195.SCATT_09860"/>
<keyword evidence="3 5" id="KW-0378">Hydrolase</keyword>
<dbReference type="EMBL" id="CP003219">
    <property type="protein sequence ID" value="AEW93357.1"/>
    <property type="molecule type" value="Genomic_DNA"/>
</dbReference>
<dbReference type="KEGG" id="scy:SCATT_09860"/>
<evidence type="ECO:0000256" key="5">
    <source>
        <dbReference type="HAMAP-Rule" id="MF_00527"/>
    </source>
</evidence>
<dbReference type="PATRIC" id="fig|1003195.29.peg.997"/>
<keyword evidence="2 5" id="KW-0227">DNA damage</keyword>
<feature type="region of interest" description="Disordered" evidence="6">
    <location>
        <begin position="1"/>
        <end position="30"/>
    </location>
</feature>
<dbReference type="Pfam" id="PF02245">
    <property type="entry name" value="Pur_DNA_glyco"/>
    <property type="match status" value="1"/>
</dbReference>
<dbReference type="CDD" id="cd00540">
    <property type="entry name" value="AAG"/>
    <property type="match status" value="1"/>
</dbReference>
<dbReference type="FunFam" id="3.10.300.10:FF:000001">
    <property type="entry name" value="Putative 3-methyladenine DNA glycosylase"/>
    <property type="match status" value="1"/>
</dbReference>
<organism evidence="7 8">
    <name type="scientific">Streptantibioticus cattleyicolor (strain ATCC 35852 / DSM 46488 / JCM 4925 / NBRC 14057 / NRRL 8057)</name>
    <name type="common">Streptomyces cattleya</name>
    <dbReference type="NCBI Taxonomy" id="1003195"/>
    <lineage>
        <taxon>Bacteria</taxon>
        <taxon>Bacillati</taxon>
        <taxon>Actinomycetota</taxon>
        <taxon>Actinomycetes</taxon>
        <taxon>Kitasatosporales</taxon>
        <taxon>Streptomycetaceae</taxon>
        <taxon>Streptantibioticus</taxon>
    </lineage>
</organism>